<dbReference type="EC" id="6.3.2.2" evidence="4"/>
<dbReference type="Proteomes" id="UP001218412">
    <property type="component" value="Chromosome"/>
</dbReference>
<dbReference type="HAMAP" id="MF_01609">
    <property type="entry name" value="Glu_cys_ligase_2"/>
    <property type="match status" value="1"/>
</dbReference>
<dbReference type="InterPro" id="IPR006336">
    <property type="entry name" value="GCS2"/>
</dbReference>
<evidence type="ECO:0000313" key="5">
    <source>
        <dbReference type="EMBL" id="WCR11781.1"/>
    </source>
</evidence>
<accession>A0ABY7SZT8</accession>
<proteinExistence type="inferred from homology"/>
<dbReference type="SUPFAM" id="SSF55931">
    <property type="entry name" value="Glutamine synthetase/guanido kinase"/>
    <property type="match status" value="1"/>
</dbReference>
<evidence type="ECO:0000256" key="1">
    <source>
        <dbReference type="ARBA" id="ARBA00022598"/>
    </source>
</evidence>
<dbReference type="PANTHER" id="PTHR36510">
    <property type="entry name" value="GLUTAMATE--CYSTEINE LIGASE 2-RELATED"/>
    <property type="match status" value="1"/>
</dbReference>
<dbReference type="Gene3D" id="3.30.590.20">
    <property type="match status" value="1"/>
</dbReference>
<evidence type="ECO:0000256" key="4">
    <source>
        <dbReference type="HAMAP-Rule" id="MF_01609"/>
    </source>
</evidence>
<keyword evidence="1 4" id="KW-0436">Ligase</keyword>
<dbReference type="InterPro" id="IPR050141">
    <property type="entry name" value="GCL_type2/YbdK_subfam"/>
</dbReference>
<comment type="catalytic activity">
    <reaction evidence="4">
        <text>L-cysteine + L-glutamate + ATP = gamma-L-glutamyl-L-cysteine + ADP + phosphate + H(+)</text>
        <dbReference type="Rhea" id="RHEA:13285"/>
        <dbReference type="ChEBI" id="CHEBI:15378"/>
        <dbReference type="ChEBI" id="CHEBI:29985"/>
        <dbReference type="ChEBI" id="CHEBI:30616"/>
        <dbReference type="ChEBI" id="CHEBI:35235"/>
        <dbReference type="ChEBI" id="CHEBI:43474"/>
        <dbReference type="ChEBI" id="CHEBI:58173"/>
        <dbReference type="ChEBI" id="CHEBI:456216"/>
        <dbReference type="EC" id="6.3.2.2"/>
    </reaction>
</comment>
<dbReference type="GO" id="GO:0016874">
    <property type="term" value="F:ligase activity"/>
    <property type="evidence" value="ECO:0007669"/>
    <property type="project" value="UniProtKB-KW"/>
</dbReference>
<dbReference type="RefSeq" id="WP_272859898.1">
    <property type="nucleotide sequence ID" value="NZ_CP067134.1"/>
</dbReference>
<reference evidence="5 6" key="1">
    <citation type="submission" date="2021-01" db="EMBL/GenBank/DDBJ databases">
        <title>Biogeographic distribution of Paracoccus.</title>
        <authorList>
            <person name="Hollensteiner J."/>
            <person name="Leineberger J."/>
            <person name="Brinkhoff T."/>
            <person name="Daniel R."/>
        </authorList>
    </citation>
    <scope>NUCLEOTIDE SEQUENCE [LARGE SCALE GENOMIC DNA]</scope>
    <source>
        <strain evidence="5 6">LMG25392</strain>
    </source>
</reference>
<dbReference type="Pfam" id="PF04107">
    <property type="entry name" value="GCS2"/>
    <property type="match status" value="1"/>
</dbReference>
<dbReference type="PANTHER" id="PTHR36510:SF1">
    <property type="entry name" value="GLUTAMATE--CYSTEINE LIGASE 2-RELATED"/>
    <property type="match status" value="1"/>
</dbReference>
<keyword evidence="3 4" id="KW-0067">ATP-binding</keyword>
<dbReference type="EMBL" id="CP067134">
    <property type="protein sequence ID" value="WCR11781.1"/>
    <property type="molecule type" value="Genomic_DNA"/>
</dbReference>
<protein>
    <recommendedName>
        <fullName evidence="4">Putative glutamate--cysteine ligase 2</fullName>
        <ecNumber evidence="4">6.3.2.2</ecNumber>
    </recommendedName>
    <alternativeName>
        <fullName evidence="4">Gamma-glutamylcysteine synthetase 2</fullName>
        <shortName evidence="4">GCS 2</shortName>
        <shortName evidence="4">Gamma-GCS 2</shortName>
    </alternativeName>
</protein>
<comment type="similarity">
    <text evidence="4">Belongs to the glutamate--cysteine ligase type 2 family. YbdK subfamily.</text>
</comment>
<evidence type="ECO:0000256" key="3">
    <source>
        <dbReference type="ARBA" id="ARBA00022840"/>
    </source>
</evidence>
<organism evidence="5 6">
    <name type="scientific">Paracoccus stylophorae</name>
    <dbReference type="NCBI Taxonomy" id="659350"/>
    <lineage>
        <taxon>Bacteria</taxon>
        <taxon>Pseudomonadati</taxon>
        <taxon>Pseudomonadota</taxon>
        <taxon>Alphaproteobacteria</taxon>
        <taxon>Rhodobacterales</taxon>
        <taxon>Paracoccaceae</taxon>
        <taxon>Paracoccus</taxon>
    </lineage>
</organism>
<dbReference type="InterPro" id="IPR011793">
    <property type="entry name" value="YbdK"/>
</dbReference>
<dbReference type="InterPro" id="IPR014746">
    <property type="entry name" value="Gln_synth/guanido_kin_cat_dom"/>
</dbReference>
<keyword evidence="2 4" id="KW-0547">Nucleotide-binding</keyword>
<keyword evidence="6" id="KW-1185">Reference proteome</keyword>
<dbReference type="NCBIfam" id="TIGR02050">
    <property type="entry name" value="gshA_cyan_rel"/>
    <property type="match status" value="1"/>
</dbReference>
<sequence length="376" mass="42269">MNAEPDFTLGIEEEYLLVDPETGDLAEAPDAMMAACKAELGDQVSPEFLRCQIEVGTPVARDIAEARERLLHLRGTIARIAAEYGLAPISASCHPFADWRDQHHTDKERYNVLSRDMAAVARRMLICGMHVHVGLPDPAMRIDLMNQLSYFLPHLLALSASSPFWQGEDTGLASYRSTIFGDLPRTGLPPRMRSWGEFERSVAALTELEIIEDASKIWWDLRPSAKFPTLETRICDACPRLGDTITLAALIQATMRMLWRLSRGNTRWREYDNFLLGENRWRAIRYGTAEGMIDFGDHRILPFDRLTEDWIALVAEDADALDSQHAIAGLRDMVAAGTSADRQRRLRSGALAAGATQDQAMRAVVMDLIEEFRRDL</sequence>
<comment type="function">
    <text evidence="4">ATP-dependent carboxylate-amine ligase which exhibits weak glutamate--cysteine ligase activity.</text>
</comment>
<evidence type="ECO:0000256" key="2">
    <source>
        <dbReference type="ARBA" id="ARBA00022741"/>
    </source>
</evidence>
<gene>
    <name evidence="5" type="ORF">JHW45_05265</name>
</gene>
<dbReference type="NCBIfam" id="NF010039">
    <property type="entry name" value="PRK13515.1"/>
    <property type="match status" value="1"/>
</dbReference>
<evidence type="ECO:0000313" key="6">
    <source>
        <dbReference type="Proteomes" id="UP001218412"/>
    </source>
</evidence>
<name>A0ABY7SZT8_9RHOB</name>